<feature type="compositionally biased region" description="Pro residues" evidence="1">
    <location>
        <begin position="22"/>
        <end position="51"/>
    </location>
</feature>
<evidence type="ECO:0000256" key="1">
    <source>
        <dbReference type="SAM" id="MobiDB-lite"/>
    </source>
</evidence>
<reference evidence="3 4" key="1">
    <citation type="submission" date="2021-01" db="EMBL/GenBank/DDBJ databases">
        <title>WGS of actinomycetes isolated from Thailand.</title>
        <authorList>
            <person name="Thawai C."/>
        </authorList>
    </citation>
    <scope>NUCLEOTIDE SEQUENCE [LARGE SCALE GENOMIC DNA]</scope>
    <source>
        <strain evidence="3 4">CH5-8</strain>
    </source>
</reference>
<protein>
    <submittedName>
        <fullName evidence="3">Uncharacterized protein</fullName>
    </submittedName>
</protein>
<evidence type="ECO:0000313" key="3">
    <source>
        <dbReference type="EMBL" id="MBL1108006.1"/>
    </source>
</evidence>
<keyword evidence="2" id="KW-0812">Transmembrane</keyword>
<feature type="compositionally biased region" description="Low complexity" evidence="1">
    <location>
        <begin position="12"/>
        <end position="21"/>
    </location>
</feature>
<feature type="transmembrane region" description="Helical" evidence="2">
    <location>
        <begin position="83"/>
        <end position="104"/>
    </location>
</feature>
<comment type="caution">
    <text evidence="3">The sequence shown here is derived from an EMBL/GenBank/DDBJ whole genome shotgun (WGS) entry which is preliminary data.</text>
</comment>
<keyword evidence="4" id="KW-1185">Reference proteome</keyword>
<organism evidence="3 4">
    <name type="scientific">Streptomyces musisoli</name>
    <dbReference type="NCBI Taxonomy" id="2802280"/>
    <lineage>
        <taxon>Bacteria</taxon>
        <taxon>Bacillati</taxon>
        <taxon>Actinomycetota</taxon>
        <taxon>Actinomycetes</taxon>
        <taxon>Kitasatosporales</taxon>
        <taxon>Streptomycetaceae</taxon>
        <taxon>Streptomyces</taxon>
    </lineage>
</organism>
<keyword evidence="2" id="KW-1133">Transmembrane helix</keyword>
<feature type="transmembrane region" description="Helical" evidence="2">
    <location>
        <begin position="155"/>
        <end position="180"/>
    </location>
</feature>
<gene>
    <name evidence="3" type="ORF">JK361_26030</name>
</gene>
<dbReference type="Proteomes" id="UP000621386">
    <property type="component" value="Unassembled WGS sequence"/>
</dbReference>
<keyword evidence="2" id="KW-0472">Membrane</keyword>
<dbReference type="RefSeq" id="WP_201822279.1">
    <property type="nucleotide sequence ID" value="NZ_JAERRH010000010.1"/>
</dbReference>
<dbReference type="EMBL" id="JAERRH010000010">
    <property type="protein sequence ID" value="MBL1108006.1"/>
    <property type="molecule type" value="Genomic_DNA"/>
</dbReference>
<feature type="transmembrane region" description="Helical" evidence="2">
    <location>
        <begin position="124"/>
        <end position="143"/>
    </location>
</feature>
<sequence length="181" mass="19321">MSPDDRPITPTRIIPAGAPLPARAPEPGEAPPWRTPPPPPVMTPPAPPVPPPPPPAEVVVRHVHQALVVELEVERPPRLWERLWDALVTWRMLAAVLAALLPWAGGRSPVGIWAHTLHQARTEASIGAAYVIAAVAIAASWALDRHTGRAVPRALLVTALLGALGVLDWFDALTLLTGVAR</sequence>
<name>A0ABS1P6L6_9ACTN</name>
<proteinExistence type="predicted"/>
<evidence type="ECO:0000313" key="4">
    <source>
        <dbReference type="Proteomes" id="UP000621386"/>
    </source>
</evidence>
<feature type="region of interest" description="Disordered" evidence="1">
    <location>
        <begin position="1"/>
        <end position="51"/>
    </location>
</feature>
<accession>A0ABS1P6L6</accession>
<evidence type="ECO:0000256" key="2">
    <source>
        <dbReference type="SAM" id="Phobius"/>
    </source>
</evidence>